<keyword evidence="3" id="KW-1185">Reference proteome</keyword>
<dbReference type="Proteomes" id="UP000295264">
    <property type="component" value="Unassembled WGS sequence"/>
</dbReference>
<accession>A0A484H3P6</accession>
<reference evidence="2 3" key="1">
    <citation type="journal article" date="2018" name="Genomics">
        <title>Molecular footprints of inshore aquatic adaptation in Indo-Pacific humpback dolphin (Sousa chinensis).</title>
        <authorList>
            <person name="Ming Y."/>
            <person name="Jian J."/>
            <person name="Yu F."/>
            <person name="Yu X."/>
            <person name="Wang J."/>
            <person name="Liu W."/>
        </authorList>
    </citation>
    <scope>NUCLEOTIDE SEQUENCE [LARGE SCALE GENOMIC DNA]</scope>
    <source>
        <strain evidence="2">MY-2018</strain>
        <tissue evidence="2">Skin</tissue>
    </source>
</reference>
<dbReference type="PROSITE" id="PS50805">
    <property type="entry name" value="KRAB"/>
    <property type="match status" value="1"/>
</dbReference>
<name>A0A484H3P6_SOUCH</name>
<dbReference type="InterPro" id="IPR001909">
    <property type="entry name" value="KRAB"/>
</dbReference>
<comment type="caution">
    <text evidence="2">The sequence shown here is derived from an EMBL/GenBank/DDBJ whole genome shotgun (WGS) entry which is preliminary data.</text>
</comment>
<protein>
    <recommendedName>
        <fullName evidence="1">KRAB domain-containing protein</fullName>
    </recommendedName>
</protein>
<feature type="non-terminal residue" evidence="2">
    <location>
        <position position="94"/>
    </location>
</feature>
<gene>
    <name evidence="2" type="ORF">DBR06_SOUSAS1610223</name>
</gene>
<evidence type="ECO:0000259" key="1">
    <source>
        <dbReference type="PROSITE" id="PS50805"/>
    </source>
</evidence>
<sequence>MCWGMGMGLTCDLTSLSNKKNLVSYDDFLLSKFYPSPGEAQKRRKQCMLNLYKQFSGYVGVSSFFSSKPTVISLLEQGKEPWMVDRELTRGLCS</sequence>
<evidence type="ECO:0000313" key="2">
    <source>
        <dbReference type="EMBL" id="TEA42705.1"/>
    </source>
</evidence>
<evidence type="ECO:0000313" key="3">
    <source>
        <dbReference type="Proteomes" id="UP000295264"/>
    </source>
</evidence>
<dbReference type="EMBL" id="QWLN02000017">
    <property type="protein sequence ID" value="TEA42705.1"/>
    <property type="molecule type" value="Genomic_DNA"/>
</dbReference>
<proteinExistence type="predicted"/>
<dbReference type="AlphaFoldDB" id="A0A484H3P6"/>
<feature type="domain" description="KRAB" evidence="1">
    <location>
        <begin position="19"/>
        <end position="94"/>
    </location>
</feature>
<organism evidence="2 3">
    <name type="scientific">Sousa chinensis</name>
    <name type="common">Indo-pacific humpbacked dolphin</name>
    <name type="synonym">Steno chinensis</name>
    <dbReference type="NCBI Taxonomy" id="103600"/>
    <lineage>
        <taxon>Eukaryota</taxon>
        <taxon>Metazoa</taxon>
        <taxon>Chordata</taxon>
        <taxon>Craniata</taxon>
        <taxon>Vertebrata</taxon>
        <taxon>Euteleostomi</taxon>
        <taxon>Mammalia</taxon>
        <taxon>Eutheria</taxon>
        <taxon>Laurasiatheria</taxon>
        <taxon>Artiodactyla</taxon>
        <taxon>Whippomorpha</taxon>
        <taxon>Cetacea</taxon>
        <taxon>Odontoceti</taxon>
        <taxon>Delphinidae</taxon>
        <taxon>Sousa</taxon>
    </lineage>
</organism>
<dbReference type="GO" id="GO:0006355">
    <property type="term" value="P:regulation of DNA-templated transcription"/>
    <property type="evidence" value="ECO:0007669"/>
    <property type="project" value="InterPro"/>
</dbReference>